<keyword evidence="1" id="KW-0472">Membrane</keyword>
<reference evidence="2" key="1">
    <citation type="submission" date="2018-05" db="EMBL/GenBank/DDBJ databases">
        <authorList>
            <person name="Lanie J.A."/>
            <person name="Ng W.-L."/>
            <person name="Kazmierczak K.M."/>
            <person name="Andrzejewski T.M."/>
            <person name="Davidsen T.M."/>
            <person name="Wayne K.J."/>
            <person name="Tettelin H."/>
            <person name="Glass J.I."/>
            <person name="Rusch D."/>
            <person name="Podicherti R."/>
            <person name="Tsui H.-C.T."/>
            <person name="Winkler M.E."/>
        </authorList>
    </citation>
    <scope>NUCLEOTIDE SEQUENCE</scope>
</reference>
<gene>
    <name evidence="2" type="ORF">METZ01_LOCUS400736</name>
</gene>
<sequence length="128" mass="14166">MEHGHELPEFLHFLEEINIVRGFIFGFVHTIIPLIGFYSGWSINRLLKIVSNGYVAGIFGVVFAHVVADFIAATLDPHLKSAAVGIVIGGLLPLIAVPFMEKFVTKSKYHIVAGDHDDIKKDLGDHHH</sequence>
<feature type="transmembrane region" description="Helical" evidence="1">
    <location>
        <begin position="81"/>
        <end position="100"/>
    </location>
</feature>
<proteinExistence type="predicted"/>
<organism evidence="2">
    <name type="scientific">marine metagenome</name>
    <dbReference type="NCBI Taxonomy" id="408172"/>
    <lineage>
        <taxon>unclassified sequences</taxon>
        <taxon>metagenomes</taxon>
        <taxon>ecological metagenomes</taxon>
    </lineage>
</organism>
<accession>A0A382VMY2</accession>
<feature type="transmembrane region" description="Helical" evidence="1">
    <location>
        <begin position="53"/>
        <end position="75"/>
    </location>
</feature>
<protein>
    <submittedName>
        <fullName evidence="2">Uncharacterized protein</fullName>
    </submittedName>
</protein>
<evidence type="ECO:0000256" key="1">
    <source>
        <dbReference type="SAM" id="Phobius"/>
    </source>
</evidence>
<dbReference type="AlphaFoldDB" id="A0A382VMY2"/>
<dbReference type="EMBL" id="UINC01153264">
    <property type="protein sequence ID" value="SVD47882.1"/>
    <property type="molecule type" value="Genomic_DNA"/>
</dbReference>
<keyword evidence="1" id="KW-1133">Transmembrane helix</keyword>
<evidence type="ECO:0000313" key="2">
    <source>
        <dbReference type="EMBL" id="SVD47882.1"/>
    </source>
</evidence>
<feature type="transmembrane region" description="Helical" evidence="1">
    <location>
        <begin position="20"/>
        <end position="41"/>
    </location>
</feature>
<keyword evidence="1" id="KW-0812">Transmembrane</keyword>
<name>A0A382VMY2_9ZZZZ</name>